<evidence type="ECO:0000313" key="28">
    <source>
        <dbReference type="Proteomes" id="UP000594638"/>
    </source>
</evidence>
<dbReference type="GO" id="GO:0005694">
    <property type="term" value="C:chromosome"/>
    <property type="evidence" value="ECO:0007669"/>
    <property type="project" value="UniProtKB-SubCell"/>
</dbReference>
<keyword evidence="7" id="KW-0004">4Fe-4S</keyword>
<evidence type="ECO:0000256" key="4">
    <source>
        <dbReference type="ARBA" id="ARBA00007913"/>
    </source>
</evidence>
<gene>
    <name evidence="27" type="ORF">OLEA9_A095590</name>
</gene>
<keyword evidence="13" id="KW-0378">Hydrolase</keyword>
<dbReference type="FunFam" id="3.40.50.300:FF:001490">
    <property type="entry name" value="DNA replication helicase"/>
    <property type="match status" value="1"/>
</dbReference>
<keyword evidence="16" id="KW-0408">Iron</keyword>
<comment type="similarity">
    <text evidence="4">Belongs to the DNA2/NAM7 helicase family.</text>
</comment>
<evidence type="ECO:0000313" key="27">
    <source>
        <dbReference type="EMBL" id="CAA2995170.1"/>
    </source>
</evidence>
<feature type="domain" description="DNA2/NAM7 helicase helicase" evidence="25">
    <location>
        <begin position="1037"/>
        <end position="1127"/>
    </location>
</feature>
<keyword evidence="18" id="KW-0238">DNA-binding</keyword>
<evidence type="ECO:0000256" key="23">
    <source>
        <dbReference type="SAM" id="MobiDB-lite"/>
    </source>
</evidence>
<keyword evidence="9" id="KW-0540">Nuclease</keyword>
<keyword evidence="19" id="KW-0234">DNA repair</keyword>
<dbReference type="InterPro" id="IPR047187">
    <property type="entry name" value="SF1_C_Upf1"/>
</dbReference>
<reference evidence="27 28" key="1">
    <citation type="submission" date="2019-12" db="EMBL/GenBank/DDBJ databases">
        <authorList>
            <person name="Alioto T."/>
            <person name="Alioto T."/>
            <person name="Gomez Garrido J."/>
        </authorList>
    </citation>
    <scope>NUCLEOTIDE SEQUENCE [LARGE SCALE GENOMIC DNA]</scope>
</reference>
<proteinExistence type="inferred from homology"/>
<feature type="region of interest" description="Disordered" evidence="23">
    <location>
        <begin position="1"/>
        <end position="77"/>
    </location>
</feature>
<comment type="subcellular location">
    <subcellularLocation>
        <location evidence="3">Chromosome</location>
    </subcellularLocation>
    <subcellularLocation>
        <location evidence="2">Nucleus</location>
    </subcellularLocation>
</comment>
<dbReference type="InterPro" id="IPR014808">
    <property type="entry name" value="DNA_replication_fac_Dna2_N"/>
</dbReference>
<name>A0A8S0SUJ8_OLEEU</name>
<evidence type="ECO:0000256" key="18">
    <source>
        <dbReference type="ARBA" id="ARBA00023125"/>
    </source>
</evidence>
<dbReference type="GO" id="GO:0017116">
    <property type="term" value="F:single-stranded DNA helicase activity"/>
    <property type="evidence" value="ECO:0007669"/>
    <property type="project" value="InterPro"/>
</dbReference>
<keyword evidence="14 27" id="KW-0347">Helicase</keyword>
<dbReference type="GO" id="GO:0006281">
    <property type="term" value="P:DNA repair"/>
    <property type="evidence" value="ECO:0007669"/>
    <property type="project" value="UniProtKB-KW"/>
</dbReference>
<dbReference type="Pfam" id="PF13086">
    <property type="entry name" value="AAA_11"/>
    <property type="match status" value="2"/>
</dbReference>
<evidence type="ECO:0000256" key="20">
    <source>
        <dbReference type="ARBA" id="ARBA00023242"/>
    </source>
</evidence>
<dbReference type="Gene3D" id="3.90.320.10">
    <property type="match status" value="1"/>
</dbReference>
<dbReference type="PANTHER" id="PTHR36531:SF6">
    <property type="entry name" value="DNA REPLICATION ATP-DEPENDENT HELICASE_NUCLEASE DNA2"/>
    <property type="match status" value="1"/>
</dbReference>
<dbReference type="GO" id="GO:0005524">
    <property type="term" value="F:ATP binding"/>
    <property type="evidence" value="ECO:0007669"/>
    <property type="project" value="UniProtKB-KW"/>
</dbReference>
<keyword evidence="28" id="KW-1185">Reference proteome</keyword>
<comment type="cofactor">
    <cofactor evidence="1">
        <name>[4Fe-4S] cluster</name>
        <dbReference type="ChEBI" id="CHEBI:49883"/>
    </cofactor>
</comment>
<evidence type="ECO:0000256" key="15">
    <source>
        <dbReference type="ARBA" id="ARBA00022840"/>
    </source>
</evidence>
<evidence type="ECO:0000256" key="3">
    <source>
        <dbReference type="ARBA" id="ARBA00004286"/>
    </source>
</evidence>
<dbReference type="InterPro" id="IPR041679">
    <property type="entry name" value="DNA2/NAM7-like_C"/>
</dbReference>
<evidence type="ECO:0000256" key="9">
    <source>
        <dbReference type="ARBA" id="ARBA00022722"/>
    </source>
</evidence>
<dbReference type="PANTHER" id="PTHR36531">
    <property type="entry name" value="CRISPR-ASSOCIATED EXONUCLEASE CAS4"/>
    <property type="match status" value="1"/>
</dbReference>
<keyword evidence="20" id="KW-0539">Nucleus</keyword>
<dbReference type="GO" id="GO:0051539">
    <property type="term" value="F:4 iron, 4 sulfur cluster binding"/>
    <property type="evidence" value="ECO:0007669"/>
    <property type="project" value="UniProtKB-KW"/>
</dbReference>
<dbReference type="GO" id="GO:0004518">
    <property type="term" value="F:nuclease activity"/>
    <property type="evidence" value="ECO:0007669"/>
    <property type="project" value="UniProtKB-KW"/>
</dbReference>
<dbReference type="GO" id="GO:0046872">
    <property type="term" value="F:metal ion binding"/>
    <property type="evidence" value="ECO:0007669"/>
    <property type="project" value="UniProtKB-KW"/>
</dbReference>
<feature type="domain" description="DNA2/NAM7 helicase-like C-terminal" evidence="26">
    <location>
        <begin position="1213"/>
        <end position="1412"/>
    </location>
</feature>
<dbReference type="InterPro" id="IPR051827">
    <property type="entry name" value="Cas4_exonuclease"/>
</dbReference>
<dbReference type="InterPro" id="IPR041677">
    <property type="entry name" value="DNA2/NAM7_AAA_11"/>
</dbReference>
<dbReference type="CDD" id="cd18808">
    <property type="entry name" value="SF1_C_Upf1"/>
    <property type="match status" value="1"/>
</dbReference>
<dbReference type="CDD" id="cd18041">
    <property type="entry name" value="DEXXQc_DNA2"/>
    <property type="match status" value="1"/>
</dbReference>
<keyword evidence="11" id="KW-0547">Nucleotide-binding</keyword>
<evidence type="ECO:0000256" key="6">
    <source>
        <dbReference type="ARBA" id="ARBA00022454"/>
    </source>
</evidence>
<evidence type="ECO:0000256" key="21">
    <source>
        <dbReference type="ARBA" id="ARBA00023268"/>
    </source>
</evidence>
<evidence type="ECO:0000256" key="10">
    <source>
        <dbReference type="ARBA" id="ARBA00022723"/>
    </source>
</evidence>
<evidence type="ECO:0000256" key="22">
    <source>
        <dbReference type="ARBA" id="ARBA00047995"/>
    </source>
</evidence>
<evidence type="ECO:0000256" key="19">
    <source>
        <dbReference type="ARBA" id="ARBA00023204"/>
    </source>
</evidence>
<evidence type="ECO:0000256" key="7">
    <source>
        <dbReference type="ARBA" id="ARBA00022485"/>
    </source>
</evidence>
<dbReference type="GO" id="GO:0016787">
    <property type="term" value="F:hydrolase activity"/>
    <property type="evidence" value="ECO:0007669"/>
    <property type="project" value="UniProtKB-KW"/>
</dbReference>
<feature type="domain" description="DNA2/NAM7 helicase helicase" evidence="25">
    <location>
        <begin position="1137"/>
        <end position="1204"/>
    </location>
</feature>
<dbReference type="GO" id="GO:0006260">
    <property type="term" value="P:DNA replication"/>
    <property type="evidence" value="ECO:0007669"/>
    <property type="project" value="UniProtKB-KW"/>
</dbReference>
<keyword evidence="21" id="KW-0511">Multifunctional enzyme</keyword>
<dbReference type="GO" id="GO:0003677">
    <property type="term" value="F:DNA binding"/>
    <property type="evidence" value="ECO:0007669"/>
    <property type="project" value="UniProtKB-KW"/>
</dbReference>
<comment type="caution">
    <text evidence="27">The sequence shown here is derived from an EMBL/GenBank/DDBJ whole genome shotgun (WGS) entry which is preliminary data.</text>
</comment>
<keyword evidence="15" id="KW-0067">ATP-binding</keyword>
<dbReference type="CDD" id="cd22318">
    <property type="entry name" value="DNA2_N-like"/>
    <property type="match status" value="1"/>
</dbReference>
<accession>A0A8S0SUJ8</accession>
<dbReference type="Gramene" id="OE9A095590T1">
    <property type="protein sequence ID" value="OE9A095590C1"/>
    <property type="gene ID" value="OE9A095590"/>
</dbReference>
<keyword evidence="17" id="KW-0411">Iron-sulfur</keyword>
<dbReference type="GO" id="GO:0005634">
    <property type="term" value="C:nucleus"/>
    <property type="evidence" value="ECO:0007669"/>
    <property type="project" value="UniProtKB-SubCell"/>
</dbReference>
<evidence type="ECO:0000256" key="1">
    <source>
        <dbReference type="ARBA" id="ARBA00001966"/>
    </source>
</evidence>
<feature type="domain" description="DNA replication factor Dna2 N-terminal" evidence="24">
    <location>
        <begin position="474"/>
        <end position="675"/>
    </location>
</feature>
<organism evidence="27 28">
    <name type="scientific">Olea europaea subsp. europaea</name>
    <dbReference type="NCBI Taxonomy" id="158383"/>
    <lineage>
        <taxon>Eukaryota</taxon>
        <taxon>Viridiplantae</taxon>
        <taxon>Streptophyta</taxon>
        <taxon>Embryophyta</taxon>
        <taxon>Tracheophyta</taxon>
        <taxon>Spermatophyta</taxon>
        <taxon>Magnoliopsida</taxon>
        <taxon>eudicotyledons</taxon>
        <taxon>Gunneridae</taxon>
        <taxon>Pentapetalae</taxon>
        <taxon>asterids</taxon>
        <taxon>lamiids</taxon>
        <taxon>Lamiales</taxon>
        <taxon>Oleaceae</taxon>
        <taxon>Oleeae</taxon>
        <taxon>Olea</taxon>
    </lineage>
</organism>
<dbReference type="SUPFAM" id="SSF52540">
    <property type="entry name" value="P-loop containing nucleoside triphosphate hydrolases"/>
    <property type="match status" value="1"/>
</dbReference>
<feature type="region of interest" description="Disordered" evidence="23">
    <location>
        <begin position="326"/>
        <end position="350"/>
    </location>
</feature>
<evidence type="ECO:0000256" key="17">
    <source>
        <dbReference type="ARBA" id="ARBA00023014"/>
    </source>
</evidence>
<keyword evidence="10" id="KW-0479">Metal-binding</keyword>
<dbReference type="InterPro" id="IPR011604">
    <property type="entry name" value="PDDEXK-like_dom_sf"/>
</dbReference>
<dbReference type="Gene3D" id="3.40.50.300">
    <property type="entry name" value="P-loop containing nucleotide triphosphate hydrolases"/>
    <property type="match status" value="2"/>
</dbReference>
<evidence type="ECO:0000259" key="25">
    <source>
        <dbReference type="Pfam" id="PF13086"/>
    </source>
</evidence>
<evidence type="ECO:0000256" key="2">
    <source>
        <dbReference type="ARBA" id="ARBA00004123"/>
    </source>
</evidence>
<dbReference type="Pfam" id="PF08696">
    <property type="entry name" value="Dna2"/>
    <property type="match status" value="1"/>
</dbReference>
<dbReference type="EMBL" id="CACTIH010005491">
    <property type="protein sequence ID" value="CAA2995170.1"/>
    <property type="molecule type" value="Genomic_DNA"/>
</dbReference>
<dbReference type="Proteomes" id="UP000594638">
    <property type="component" value="Unassembled WGS sequence"/>
</dbReference>
<evidence type="ECO:0000256" key="11">
    <source>
        <dbReference type="ARBA" id="ARBA00022741"/>
    </source>
</evidence>
<dbReference type="InterPro" id="IPR026851">
    <property type="entry name" value="Dna2/JHS1_DEXXQ-box"/>
</dbReference>
<evidence type="ECO:0000256" key="16">
    <source>
        <dbReference type="ARBA" id="ARBA00023004"/>
    </source>
</evidence>
<comment type="catalytic activity">
    <reaction evidence="22">
        <text>ATP + H2O = ADP + phosphate + H(+)</text>
        <dbReference type="Rhea" id="RHEA:13065"/>
        <dbReference type="ChEBI" id="CHEBI:15377"/>
        <dbReference type="ChEBI" id="CHEBI:15378"/>
        <dbReference type="ChEBI" id="CHEBI:30616"/>
        <dbReference type="ChEBI" id="CHEBI:43474"/>
        <dbReference type="ChEBI" id="CHEBI:456216"/>
        <dbReference type="EC" id="3.6.4.12"/>
    </reaction>
</comment>
<dbReference type="EC" id="3.6.4.12" evidence="5"/>
<evidence type="ECO:0000256" key="5">
    <source>
        <dbReference type="ARBA" id="ARBA00012551"/>
    </source>
</evidence>
<protein>
    <recommendedName>
        <fullName evidence="5">DNA helicase</fullName>
        <ecNumber evidence="5">3.6.4.12</ecNumber>
    </recommendedName>
</protein>
<evidence type="ECO:0000256" key="14">
    <source>
        <dbReference type="ARBA" id="ARBA00022806"/>
    </source>
</evidence>
<dbReference type="InterPro" id="IPR027417">
    <property type="entry name" value="P-loop_NTPase"/>
</dbReference>
<dbReference type="FunFam" id="3.90.320.10:FF:000001">
    <property type="entry name" value="DNA replication helicase Dna2"/>
    <property type="match status" value="1"/>
</dbReference>
<feature type="compositionally biased region" description="Low complexity" evidence="23">
    <location>
        <begin position="335"/>
        <end position="350"/>
    </location>
</feature>
<dbReference type="OrthoDB" id="306218at2759"/>
<dbReference type="FunFam" id="3.40.50.300:FF:001170">
    <property type="entry name" value="DNA replication helicase Dna2"/>
    <property type="match status" value="1"/>
</dbReference>
<evidence type="ECO:0000259" key="26">
    <source>
        <dbReference type="Pfam" id="PF13087"/>
    </source>
</evidence>
<dbReference type="Pfam" id="PF13087">
    <property type="entry name" value="AAA_12"/>
    <property type="match status" value="1"/>
</dbReference>
<evidence type="ECO:0000256" key="12">
    <source>
        <dbReference type="ARBA" id="ARBA00022763"/>
    </source>
</evidence>
<dbReference type="GO" id="GO:0010073">
    <property type="term" value="P:meristem maintenance"/>
    <property type="evidence" value="ECO:0007669"/>
    <property type="project" value="EnsemblPlants"/>
</dbReference>
<feature type="compositionally biased region" description="Low complexity" evidence="23">
    <location>
        <begin position="38"/>
        <end position="55"/>
    </location>
</feature>
<keyword evidence="6" id="KW-0158">Chromosome</keyword>
<evidence type="ECO:0000256" key="8">
    <source>
        <dbReference type="ARBA" id="ARBA00022705"/>
    </source>
</evidence>
<evidence type="ECO:0000256" key="13">
    <source>
        <dbReference type="ARBA" id="ARBA00022801"/>
    </source>
</evidence>
<evidence type="ECO:0000259" key="24">
    <source>
        <dbReference type="Pfam" id="PF08696"/>
    </source>
</evidence>
<keyword evidence="12" id="KW-0227">DNA damage</keyword>
<feature type="compositionally biased region" description="Basic and acidic residues" evidence="23">
    <location>
        <begin position="63"/>
        <end position="77"/>
    </location>
</feature>
<sequence length="1458" mass="162063">MAPRKRTGGGAKKSDNQNQNQQSQLPKYGIQHFFDQHSQSQKALSQNSSKNNSNLTNPISDSAIEKKQNLQISPKDKSVDPILNKRLKDASVEAKEPRSLARKIDSVSKYLRGGSTNNVARSSKIDVNNGVSGHNESRNEIEILWASNIRNGDSGTSEKSSNDLNMGVVPLENIKNGGNLRESDLNNQSQNTPYENILPVEIDDVENQLEVSPEACKSSSVKRFKFSPGMLIKQSQDDGGDEVTWRISPVNERLHAMSKHFPGMIKVLAESSRLNSMNFQQCSQKKVLASPGESGNLEKWLCSPPQKAAEKSLICSDRVTLRKVNSDRDVDFPGSNGTNSKNNSNVFNSQSPFNTPPSLSFCHDKAADGFDSSGVPDEQGSRKHKKALIEILDQVKDVISVEESVCKDKETFLEAERCPEADLAVNQLTINSNENINSKASNCYFLVLEVSEKHGSTVSSGPHFPYKVLRLLNEQSGEERAVQLWDEWFLSVVAPGDTVHVIGEFDGHGKCDVNRENNFLIVHPNILVSGTRVASSFSCPRRAILDERLKCNEHSAAALMGTLLHQIFQAGLIKESPTKEFLEGYARIVIQKNLENLYACGVDEIDTQKTLFTAIPKILNWIASFRDSQDFKSPSIDFKCGGLKKIKISEVIDIEEMAWAPKYGLKGMIDASVQVRIESTLHEAREMIMPLEFKTGKGNSGQTTMEHNAQVMLYALLMSERYMKNIECGLLYYLYTDQTQGISVRRSDLVGLIMRRNELANDLLKALTAQQLPPMLQSPNMCKGCRHLSVCSVYHKVYGGTTEGSGLGDVFDSMISHLTTAHTDFLKRWERLVDLEAKALEVANKESWCSQSIRNDHSPTSLSSLVLDTSDKPLHNNFFKGNKFVYRFVRGDFPLSGIEEPNRDSLHSTSSLDCTLRMGDYVILSIEPGCHRVAKGVIVDVDNSHVSVSFTKHLRLPGSSRKSATQDLHQRSWRIDKDEVMSSFAVMRFNLVQVFLQNEHSSHLRKMIVDLEMPRFDSGCIFSQDPAFSYVWSEKSLNDDQRRAILKILTAKNYALILGMPGTGKTSTMVHAVKALLMRGASILLTSYTNSAVDNLLIKLRAQGVDFIRIGRDEAVHTEVQGNCISAMKMDSTQEIKLKLDQIKVVAVTCLGINNPLLTNKRFDVCIMDEAGQITLPVSLGPLMLASKFVLVGDHYQLPPLVQSPVAKESGMAVSLFCRLSEAHPQAIAALHSQYRMCAAIMELSNALIYGNRLRCGSSDIENAKLKYTCKASAPSWLEQVLNPKRPVIFINTDLLPTYETTDHKAVNNPIEAYIIAEVTKALLLRGIRGEDIGIITPYNSQSKLIQEAVSAPVEIHTIDKYQGRDKDCILVSFVRSSQKPGIGTSSLLGDWHRINVALTRAKKKLIMVGSCRSLSKVPLLKLLIEKVEEQSGMLIVSDKDFNINAAELKRFSNIKCL</sequence>
<keyword evidence="8" id="KW-0235">DNA replication</keyword>